<proteinExistence type="predicted"/>
<dbReference type="Proteomes" id="UP000515154">
    <property type="component" value="Linkage group LG13"/>
</dbReference>
<dbReference type="KEGG" id="osn:115218572"/>
<dbReference type="RefSeq" id="XP_029644322.1">
    <property type="nucleotide sequence ID" value="XM_029788462.1"/>
</dbReference>
<keyword evidence="2" id="KW-1185">Reference proteome</keyword>
<gene>
    <name evidence="3" type="primary">LOC115218572</name>
</gene>
<organism evidence="2 3">
    <name type="scientific">Octopus sinensis</name>
    <name type="common">East Asian common octopus</name>
    <dbReference type="NCBI Taxonomy" id="2607531"/>
    <lineage>
        <taxon>Eukaryota</taxon>
        <taxon>Metazoa</taxon>
        <taxon>Spiralia</taxon>
        <taxon>Lophotrochozoa</taxon>
        <taxon>Mollusca</taxon>
        <taxon>Cephalopoda</taxon>
        <taxon>Coleoidea</taxon>
        <taxon>Octopodiformes</taxon>
        <taxon>Octopoda</taxon>
        <taxon>Incirrata</taxon>
        <taxon>Octopodidae</taxon>
        <taxon>Octopus</taxon>
    </lineage>
</organism>
<reference evidence="3" key="1">
    <citation type="submission" date="2025-08" db="UniProtKB">
        <authorList>
            <consortium name="RefSeq"/>
        </authorList>
    </citation>
    <scope>IDENTIFICATION</scope>
</reference>
<feature type="domain" description="PiggyBac transposable element-derived protein" evidence="1">
    <location>
        <begin position="108"/>
        <end position="170"/>
    </location>
</feature>
<dbReference type="AlphaFoldDB" id="A0A6P7T1T4"/>
<sequence length="176" mass="20585">MCLHYFPDVHYVTDEDEANDETGEVLINDVPGPLELHLAKEQIENEKLREISLSQERAYKKAIKRGNCEVQNGFGEKKHPEYTNYSNRIDTYDKSFRKMRDALQYYGPLEIFETIITPEIYDHIIKESVWYSAISKNNIDTLSVDELKAFIGILMLSSYHKLLSTGQYWSLIRKNL</sequence>
<dbReference type="Pfam" id="PF13843">
    <property type="entry name" value="DDE_Tnp_1_7"/>
    <property type="match status" value="1"/>
</dbReference>
<evidence type="ECO:0000313" key="3">
    <source>
        <dbReference type="RefSeq" id="XP_029644322.1"/>
    </source>
</evidence>
<protein>
    <submittedName>
        <fullName evidence="3">Uncharacterized protein LOC115218572</fullName>
    </submittedName>
</protein>
<evidence type="ECO:0000259" key="1">
    <source>
        <dbReference type="Pfam" id="PF13843"/>
    </source>
</evidence>
<dbReference type="InterPro" id="IPR029526">
    <property type="entry name" value="PGBD"/>
</dbReference>
<evidence type="ECO:0000313" key="2">
    <source>
        <dbReference type="Proteomes" id="UP000515154"/>
    </source>
</evidence>
<name>A0A6P7T1T4_9MOLL</name>
<accession>A0A6P7T1T4</accession>